<evidence type="ECO:0000259" key="4">
    <source>
        <dbReference type="PROSITE" id="PS51272"/>
    </source>
</evidence>
<accession>P73409</accession>
<keyword evidence="2" id="KW-0732">Signal</keyword>
<dbReference type="InterPro" id="IPR038673">
    <property type="entry name" value="OprB_sf"/>
</dbReference>
<dbReference type="GO" id="GO:0015288">
    <property type="term" value="F:porin activity"/>
    <property type="evidence" value="ECO:0007669"/>
    <property type="project" value="InterPro"/>
</dbReference>
<dbReference type="eggNOG" id="COG3659">
    <property type="taxonomic scope" value="Bacteria"/>
</dbReference>
<reference evidence="5 6" key="2">
    <citation type="journal article" date="1996" name="DNA Res.">
        <title>Sequence analysis of the genome of the unicellular cyanobacterium Synechocystis sp. strain PCC6803. II. Sequence determination of the entire genome and assignment of potential protein-coding regions.</title>
        <authorList>
            <person name="Kaneko T."/>
            <person name="Sato S."/>
            <person name="Kotani H."/>
            <person name="Tanaka A."/>
            <person name="Asamizu E."/>
            <person name="Nakamura Y."/>
            <person name="Miyajima N."/>
            <person name="Hirosawa M."/>
            <person name="Sugiura M."/>
            <person name="Sasamoto S."/>
            <person name="Kimura T."/>
            <person name="Hosouchi T."/>
            <person name="Matsuno A."/>
            <person name="Muraki A."/>
            <person name="Nakazaki N."/>
            <person name="Naruo K."/>
            <person name="Okumura S."/>
            <person name="Shimpo S."/>
            <person name="Takeuchi C."/>
            <person name="Wada T."/>
            <person name="Watanabe A."/>
            <person name="Yamada M."/>
            <person name="Yasuda M."/>
            <person name="Tabata S."/>
        </authorList>
    </citation>
    <scope>NUCLEOTIDE SEQUENCE [LARGE SCALE GENOMIC DNA]</scope>
    <source>
        <strain evidence="6">ATCC 27184 / PCC 6803 / Kazusa</strain>
    </source>
</reference>
<dbReference type="PhylomeDB" id="P73409"/>
<dbReference type="STRING" id="1148.gene:10498313"/>
<dbReference type="PROSITE" id="PS51272">
    <property type="entry name" value="SLH"/>
    <property type="match status" value="1"/>
</dbReference>
<name>P73409_SYNY3</name>
<dbReference type="NCBIfam" id="NF033921">
    <property type="entry name" value="por_somb"/>
    <property type="match status" value="1"/>
</dbReference>
<evidence type="ECO:0000313" key="5">
    <source>
        <dbReference type="EMBL" id="BAA17449.1"/>
    </source>
</evidence>
<reference evidence="5 6" key="1">
    <citation type="journal article" date="1995" name="DNA Res.">
        <title>Sequence analysis of the genome of the unicellular cyanobacterium Synechocystis sp. strain PCC6803. I. Sequence features in the 1 Mb region from map positions 64% to 92% of the genome.</title>
        <authorList>
            <person name="Kaneko T."/>
            <person name="Tanaka A."/>
            <person name="Sato S."/>
            <person name="Kotani H."/>
            <person name="Sazuka T."/>
            <person name="Miyajima N."/>
            <person name="Sugiura M."/>
            <person name="Tabata S."/>
        </authorList>
    </citation>
    <scope>NUCLEOTIDE SEQUENCE [LARGE SCALE GENOMIC DNA]</scope>
    <source>
        <strain evidence="6">ATCC 27184 / PCC 6803 / Kazusa</strain>
    </source>
</reference>
<dbReference type="Proteomes" id="UP000001425">
    <property type="component" value="Chromosome"/>
</dbReference>
<dbReference type="Gene3D" id="2.40.160.180">
    <property type="entry name" value="Carbohydrate-selective porin OprB"/>
    <property type="match status" value="1"/>
</dbReference>
<dbReference type="GO" id="GO:0008643">
    <property type="term" value="P:carbohydrate transport"/>
    <property type="evidence" value="ECO:0007669"/>
    <property type="project" value="InterPro"/>
</dbReference>
<dbReference type="InterPro" id="IPR047684">
    <property type="entry name" value="Por_som-like"/>
</dbReference>
<dbReference type="PIR" id="S77346">
    <property type="entry name" value="S77346"/>
</dbReference>
<evidence type="ECO:0000256" key="2">
    <source>
        <dbReference type="RuleBase" id="RU363072"/>
    </source>
</evidence>
<dbReference type="PANTHER" id="PTHR43308:SF1">
    <property type="entry name" value="OUTER MEMBRANE PROTEIN ALPHA"/>
    <property type="match status" value="1"/>
</dbReference>
<gene>
    <name evidence="5" type="ordered locus">slr1841</name>
</gene>
<feature type="coiled-coil region" evidence="3">
    <location>
        <begin position="116"/>
        <end position="157"/>
    </location>
</feature>
<evidence type="ECO:0000256" key="3">
    <source>
        <dbReference type="SAM" id="Coils"/>
    </source>
</evidence>
<dbReference type="InterPro" id="IPR007049">
    <property type="entry name" value="Carb-sel_porin_OprB"/>
</dbReference>
<dbReference type="GO" id="GO:0016020">
    <property type="term" value="C:membrane"/>
    <property type="evidence" value="ECO:0007669"/>
    <property type="project" value="InterPro"/>
</dbReference>
<feature type="chain" id="PRO_5004161285" evidence="2">
    <location>
        <begin position="28"/>
        <end position="630"/>
    </location>
</feature>
<dbReference type="AlphaFoldDB" id="P73409"/>
<feature type="signal peptide" evidence="2">
    <location>
        <begin position="1"/>
        <end position="27"/>
    </location>
</feature>
<sequence>MLKLSWKSLLVSPAVIGAALVAGAASAAPDNVTNAQVLDQLDQYTAEGQSSAIDQVTSVSELRDVQPTAWAYEALKSLVERYGCIVGYPDRTFRGDRALSRWEFAAGLNACMNVMERLIQENVAVLREDIDKLKRLMQEFEAELAALGARVDNLEARTSFLEDHQFSTTTKLTGEVIFAPTAIFGTKKTLNNQTDNNQAVFQNRVRLQFNTSFSGEDLLVTRLAAGNGNRFKSFYPTQNVIDPETGNPIGIVGDYYESPTFTQVHQLSPGDNNNVAVDWLAYYVPLDLGENFRLNNYIAAWGGIWDDFVPTLNPYFDDYTGGKGSLSQFTAQNPIYSIGGGTGIGTSLELGFLSNLLGPTSLSLGYLASTGNNPSSGGSVTNPATGNNYDFSSGGNGLFNGGYSALAQITTNIFDRVSLGFTYVNAYTTPDAAIFGKGGTQGIVGTTAANLNRSELNDDFVNGLGVGAPPVDAATYNNNVSGGSTSGNVINPYDFGGKQTNSYGVQMAWNIADWLSFSAYGSYTNVTLIGKDNGDIWTYGGGFAFPDLGKEGNVLGIFAGVQPYVSGFTNNTLGTTFVTTANPLQVELFYKYQLTDNLSITPGVIWISKPEQTTNATDAFIGTVRGTFTF</sequence>
<dbReference type="Pfam" id="PF00395">
    <property type="entry name" value="SLH"/>
    <property type="match status" value="1"/>
</dbReference>
<protein>
    <submittedName>
        <fullName evidence="5">Slr1841 protein</fullName>
    </submittedName>
</protein>
<dbReference type="KEGG" id="syn:slr1841"/>
<dbReference type="InterPro" id="IPR051465">
    <property type="entry name" value="Cell_Envelope_Struct_Comp"/>
</dbReference>
<organism evidence="5 6">
    <name type="scientific">Synechocystis sp. (strain ATCC 27184 / PCC 6803 / Kazusa)</name>
    <dbReference type="NCBI Taxonomy" id="1111708"/>
    <lineage>
        <taxon>Bacteria</taxon>
        <taxon>Bacillati</taxon>
        <taxon>Cyanobacteriota</taxon>
        <taxon>Cyanophyceae</taxon>
        <taxon>Synechococcales</taxon>
        <taxon>Merismopediaceae</taxon>
        <taxon>Synechocystis</taxon>
    </lineage>
</organism>
<evidence type="ECO:0000256" key="1">
    <source>
        <dbReference type="ARBA" id="ARBA00008769"/>
    </source>
</evidence>
<evidence type="ECO:0000313" key="6">
    <source>
        <dbReference type="Proteomes" id="UP000001425"/>
    </source>
</evidence>
<dbReference type="PaxDb" id="1148-1652528"/>
<comment type="similarity">
    <text evidence="1 2">Belongs to the OprB family.</text>
</comment>
<dbReference type="Pfam" id="PF04966">
    <property type="entry name" value="OprB"/>
    <property type="match status" value="1"/>
</dbReference>
<feature type="domain" description="SLH" evidence="4">
    <location>
        <begin position="58"/>
        <end position="122"/>
    </location>
</feature>
<keyword evidence="6" id="KW-1185">Reference proteome</keyword>
<dbReference type="InParanoid" id="P73409"/>
<dbReference type="PANTHER" id="PTHR43308">
    <property type="entry name" value="OUTER MEMBRANE PROTEIN ALPHA-RELATED"/>
    <property type="match status" value="1"/>
</dbReference>
<dbReference type="EnsemblBacteria" id="BAA17449">
    <property type="protein sequence ID" value="BAA17449"/>
    <property type="gene ID" value="BAA17449"/>
</dbReference>
<keyword evidence="3" id="KW-0175">Coiled coil</keyword>
<dbReference type="InterPro" id="IPR001119">
    <property type="entry name" value="SLH_dom"/>
</dbReference>
<dbReference type="SMR" id="P73409"/>
<proteinExistence type="inferred from homology"/>
<dbReference type="EMBL" id="BA000022">
    <property type="protein sequence ID" value="BAA17449.1"/>
    <property type="molecule type" value="Genomic_DNA"/>
</dbReference>